<dbReference type="Gene3D" id="1.25.40.10">
    <property type="entry name" value="Tetratricopeptide repeat domain"/>
    <property type="match status" value="2"/>
</dbReference>
<dbReference type="Pfam" id="PF08238">
    <property type="entry name" value="Sel1"/>
    <property type="match status" value="5"/>
</dbReference>
<dbReference type="InterPro" id="IPR050767">
    <property type="entry name" value="Sel1_AlgK"/>
</dbReference>
<dbReference type="SMART" id="SM00671">
    <property type="entry name" value="SEL1"/>
    <property type="match status" value="3"/>
</dbReference>
<dbReference type="PANTHER" id="PTHR11102">
    <property type="entry name" value="SEL-1-LIKE PROTEIN"/>
    <property type="match status" value="1"/>
</dbReference>
<dbReference type="SUPFAM" id="SSF81901">
    <property type="entry name" value="HCP-like"/>
    <property type="match status" value="1"/>
</dbReference>
<proteinExistence type="predicted"/>
<sequence>MVSITTQADVDRCLAGPEPEDHFHQIAWFYDRSPPRDTEHAEELAKQFYQRCIDARATDWQISTYNLAHMLRFSDTDRAIQLLHTIEDDDVDALSLLAQIYARRDGEKCLHYYQRACDEDVNRDRAAKTMYQLANLYYHTHWCGCKLQKSPEQAFAWYVKSAEAGFSKAWARVADCYHRGLGVTVSFHKETEALLRLPETEWDQTTKFNLAFYYYRGRGCIVPDRERALRMMRELDQEYGDADAQYVLGEAAERDKDLDRARFWYRKAALQNEVSSVKKLWQLAESAGDFDEAVEHLEHLLRIRRQSRAHFDTTITSRTLWVDLHTLDALFEKLADTQRRLQECELRPPDACAGGRLYEDAKQAFQQHAVENDVT</sequence>
<evidence type="ECO:0000313" key="1">
    <source>
        <dbReference type="EMBL" id="QHS93369.1"/>
    </source>
</evidence>
<dbReference type="PANTHER" id="PTHR11102:SF160">
    <property type="entry name" value="ERAD-ASSOCIATED E3 UBIQUITIN-PROTEIN LIGASE COMPONENT HRD3"/>
    <property type="match status" value="1"/>
</dbReference>
<dbReference type="InterPro" id="IPR011990">
    <property type="entry name" value="TPR-like_helical_dom_sf"/>
</dbReference>
<dbReference type="InterPro" id="IPR006597">
    <property type="entry name" value="Sel1-like"/>
</dbReference>
<organism evidence="1">
    <name type="scientific">viral metagenome</name>
    <dbReference type="NCBI Taxonomy" id="1070528"/>
    <lineage>
        <taxon>unclassified sequences</taxon>
        <taxon>metagenomes</taxon>
        <taxon>organismal metagenomes</taxon>
    </lineage>
</organism>
<reference evidence="1" key="1">
    <citation type="journal article" date="2020" name="Nature">
        <title>Giant virus diversity and host interactions through global metagenomics.</title>
        <authorList>
            <person name="Schulz F."/>
            <person name="Roux S."/>
            <person name="Paez-Espino D."/>
            <person name="Jungbluth S."/>
            <person name="Walsh D.A."/>
            <person name="Denef V.J."/>
            <person name="McMahon K.D."/>
            <person name="Konstantinidis K.T."/>
            <person name="Eloe-Fadrosh E.A."/>
            <person name="Kyrpides N.C."/>
            <person name="Woyke T."/>
        </authorList>
    </citation>
    <scope>NUCLEOTIDE SEQUENCE</scope>
    <source>
        <strain evidence="1">GVMAG-M-3300017989-17</strain>
    </source>
</reference>
<accession>A0A6C0BP38</accession>
<dbReference type="EMBL" id="MN739203">
    <property type="protein sequence ID" value="QHS93369.1"/>
    <property type="molecule type" value="Genomic_DNA"/>
</dbReference>
<name>A0A6C0BP38_9ZZZZ</name>
<dbReference type="AlphaFoldDB" id="A0A6C0BP38"/>
<protein>
    <submittedName>
        <fullName evidence="1">Uncharacterized protein</fullName>
    </submittedName>
</protein>